<sequence>MAQGLILFLPRIGITVVPFREYERGWYVVVVDGNKINPVGGYHLSICDEEIATAIEVRLGEQVESRIVHTAEAAEELPDGQLILANDGRARRKREDSAGTTWTAFLRASVSTGDLHLPAKVLGVAK</sequence>
<proteinExistence type="predicted"/>
<organism evidence="1 2">
    <name type="scientific">Arthrobacter crystallopoietes BAB-32</name>
    <dbReference type="NCBI Taxonomy" id="1246476"/>
    <lineage>
        <taxon>Bacteria</taxon>
        <taxon>Bacillati</taxon>
        <taxon>Actinomycetota</taxon>
        <taxon>Actinomycetes</taxon>
        <taxon>Micrococcales</taxon>
        <taxon>Micrococcaceae</taxon>
        <taxon>Crystallibacter</taxon>
    </lineage>
</organism>
<dbReference type="EMBL" id="ANPE02000169">
    <property type="protein sequence ID" value="EMY33556.1"/>
    <property type="molecule type" value="Genomic_DNA"/>
</dbReference>
<dbReference type="Proteomes" id="UP000010729">
    <property type="component" value="Unassembled WGS sequence"/>
</dbReference>
<name>N1UT13_9MICC</name>
<protein>
    <submittedName>
        <fullName evidence="1">Uncharacterized protein</fullName>
    </submittedName>
</protein>
<gene>
    <name evidence="1" type="ORF">D477_014181</name>
</gene>
<reference evidence="1 2" key="1">
    <citation type="journal article" date="2013" name="Genome Announc.">
        <title>Draft Genome Sequence of Arthrobacter crystallopoietes Strain BAB-32, Revealing Genes for Bioremediation.</title>
        <authorList>
            <person name="Joshi M.N."/>
            <person name="Pandit A.S."/>
            <person name="Sharma A."/>
            <person name="Pandya R.V."/>
            <person name="Desai S.M."/>
            <person name="Saxena A.K."/>
            <person name="Bagatharia S.B."/>
        </authorList>
    </citation>
    <scope>NUCLEOTIDE SEQUENCE [LARGE SCALE GENOMIC DNA]</scope>
    <source>
        <strain evidence="1 2">BAB-32</strain>
    </source>
</reference>
<evidence type="ECO:0000313" key="2">
    <source>
        <dbReference type="Proteomes" id="UP000010729"/>
    </source>
</evidence>
<evidence type="ECO:0000313" key="1">
    <source>
        <dbReference type="EMBL" id="EMY33556.1"/>
    </source>
</evidence>
<comment type="caution">
    <text evidence="1">The sequence shown here is derived from an EMBL/GenBank/DDBJ whole genome shotgun (WGS) entry which is preliminary data.</text>
</comment>
<accession>N1UT13</accession>
<keyword evidence="2" id="KW-1185">Reference proteome</keyword>
<dbReference type="AlphaFoldDB" id="N1UT13"/>